<evidence type="ECO:0000313" key="3">
    <source>
        <dbReference type="Proteomes" id="UP000188458"/>
    </source>
</evidence>
<reference evidence="3" key="1">
    <citation type="submission" date="2016-11" db="EMBL/GenBank/DDBJ databases">
        <title>Draft genome sequence of Anoxybacillus sp. strain 103 isolated from the Qarvajar hot spring in Nagorno-Karabach.</title>
        <authorList>
            <person name="Hovhannisyan P."/>
            <person name="Panosyan H."/>
            <person name="Birkeland N.-K."/>
        </authorList>
    </citation>
    <scope>NUCLEOTIDE SEQUENCE [LARGE SCALE GENOMIC DNA]</scope>
    <source>
        <strain evidence="3">103</strain>
    </source>
</reference>
<feature type="region of interest" description="Disordered" evidence="1">
    <location>
        <begin position="114"/>
        <end position="135"/>
    </location>
</feature>
<sequence>MLDNCPKCGSLFVRTQSRDVCEACHKEEEKLFEKVYAFIRKRENRTATMSQVVDATGVEEALIIKWIKKGRLQLVRFPNLGYPCEKCGTMIREGRLCSACIDGIQKEITKLQQEEERQKQAKRQTTYFTQQKKKD</sequence>
<dbReference type="RefSeq" id="WP_077429014.1">
    <property type="nucleotide sequence ID" value="NZ_MQAD01000008.1"/>
</dbReference>
<protein>
    <recommendedName>
        <fullName evidence="4">Flagellar protein</fullName>
    </recommendedName>
</protein>
<gene>
    <name evidence="2" type="ORF">BO219_07130</name>
</gene>
<comment type="caution">
    <text evidence="2">The sequence shown here is derived from an EMBL/GenBank/DDBJ whole genome shotgun (WGS) entry which is preliminary data.</text>
</comment>
<proteinExistence type="predicted"/>
<feature type="compositionally biased region" description="Polar residues" evidence="1">
    <location>
        <begin position="125"/>
        <end position="135"/>
    </location>
</feature>
<dbReference type="EMBL" id="MQAD01000008">
    <property type="protein sequence ID" value="OOE03584.1"/>
    <property type="molecule type" value="Genomic_DNA"/>
</dbReference>
<accession>A0A1V3FPU7</accession>
<dbReference type="Proteomes" id="UP000188458">
    <property type="component" value="Unassembled WGS sequence"/>
</dbReference>
<keyword evidence="3" id="KW-1185">Reference proteome</keyword>
<name>A0A1V3FPU7_9BACL</name>
<evidence type="ECO:0008006" key="4">
    <source>
        <dbReference type="Google" id="ProtNLM"/>
    </source>
</evidence>
<dbReference type="InterPro" id="IPR022258">
    <property type="entry name" value="Flagellar_operon_YvyF"/>
</dbReference>
<evidence type="ECO:0000313" key="2">
    <source>
        <dbReference type="EMBL" id="OOE03584.1"/>
    </source>
</evidence>
<dbReference type="AlphaFoldDB" id="A0A1V3FPU7"/>
<dbReference type="NCBIfam" id="TIGR03826">
    <property type="entry name" value="YvyF"/>
    <property type="match status" value="1"/>
</dbReference>
<organism evidence="2 3">
    <name type="scientific">Anoxybacillus kestanbolensis</name>
    <dbReference type="NCBI Taxonomy" id="227476"/>
    <lineage>
        <taxon>Bacteria</taxon>
        <taxon>Bacillati</taxon>
        <taxon>Bacillota</taxon>
        <taxon>Bacilli</taxon>
        <taxon>Bacillales</taxon>
        <taxon>Anoxybacillaceae</taxon>
        <taxon>Anoxybacillus</taxon>
    </lineage>
</organism>
<evidence type="ECO:0000256" key="1">
    <source>
        <dbReference type="SAM" id="MobiDB-lite"/>
    </source>
</evidence>